<protein>
    <submittedName>
        <fullName evidence="11">Glycosyltransferase family 39 protein</fullName>
    </submittedName>
</protein>
<proteinExistence type="predicted"/>
<gene>
    <name evidence="11" type="ORF">ISS97_17225</name>
</gene>
<dbReference type="Proteomes" id="UP001620408">
    <property type="component" value="Unassembled WGS sequence"/>
</dbReference>
<name>A0ABW8K856_9GAMM</name>
<feature type="transmembrane region" description="Helical" evidence="9">
    <location>
        <begin position="35"/>
        <end position="52"/>
    </location>
</feature>
<evidence type="ECO:0000256" key="1">
    <source>
        <dbReference type="ARBA" id="ARBA00004651"/>
    </source>
</evidence>
<evidence type="ECO:0000256" key="5">
    <source>
        <dbReference type="ARBA" id="ARBA00022692"/>
    </source>
</evidence>
<dbReference type="PANTHER" id="PTHR33908">
    <property type="entry name" value="MANNOSYLTRANSFERASE YKCB-RELATED"/>
    <property type="match status" value="1"/>
</dbReference>
<keyword evidence="7 9" id="KW-0472">Membrane</keyword>
<dbReference type="InterPro" id="IPR050297">
    <property type="entry name" value="LipidA_mod_glycosyltrf_83"/>
</dbReference>
<evidence type="ECO:0000313" key="11">
    <source>
        <dbReference type="EMBL" id="MFK2919016.1"/>
    </source>
</evidence>
<keyword evidence="12" id="KW-1185">Reference proteome</keyword>
<accession>A0ABW8K856</accession>
<feature type="transmembrane region" description="Helical" evidence="9">
    <location>
        <begin position="207"/>
        <end position="228"/>
    </location>
</feature>
<dbReference type="Pfam" id="PF13231">
    <property type="entry name" value="PMT_2"/>
    <property type="match status" value="1"/>
</dbReference>
<evidence type="ECO:0000256" key="3">
    <source>
        <dbReference type="ARBA" id="ARBA00022676"/>
    </source>
</evidence>
<feature type="transmembrane region" description="Helical" evidence="9">
    <location>
        <begin position="306"/>
        <end position="331"/>
    </location>
</feature>
<dbReference type="RefSeq" id="WP_379983358.1">
    <property type="nucleotide sequence ID" value="NZ_JADIKD010000012.1"/>
</dbReference>
<feature type="compositionally biased region" description="Basic and acidic residues" evidence="8">
    <location>
        <begin position="1"/>
        <end position="11"/>
    </location>
</feature>
<keyword evidence="6 9" id="KW-1133">Transmembrane helix</keyword>
<feature type="region of interest" description="Disordered" evidence="8">
    <location>
        <begin position="1"/>
        <end position="21"/>
    </location>
</feature>
<evidence type="ECO:0000256" key="8">
    <source>
        <dbReference type="SAM" id="MobiDB-lite"/>
    </source>
</evidence>
<keyword evidence="5 9" id="KW-0812">Transmembrane</keyword>
<evidence type="ECO:0000313" key="12">
    <source>
        <dbReference type="Proteomes" id="UP001620408"/>
    </source>
</evidence>
<keyword evidence="4" id="KW-0808">Transferase</keyword>
<evidence type="ECO:0000256" key="4">
    <source>
        <dbReference type="ARBA" id="ARBA00022679"/>
    </source>
</evidence>
<keyword evidence="2" id="KW-1003">Cell membrane</keyword>
<dbReference type="EMBL" id="JADIKD010000012">
    <property type="protein sequence ID" value="MFK2919016.1"/>
    <property type="molecule type" value="Genomic_DNA"/>
</dbReference>
<evidence type="ECO:0000256" key="2">
    <source>
        <dbReference type="ARBA" id="ARBA00022475"/>
    </source>
</evidence>
<evidence type="ECO:0000256" key="9">
    <source>
        <dbReference type="SAM" id="Phobius"/>
    </source>
</evidence>
<comment type="subcellular location">
    <subcellularLocation>
        <location evidence="1">Cell membrane</location>
        <topology evidence="1">Multi-pass membrane protein</topology>
    </subcellularLocation>
</comment>
<organism evidence="11 12">
    <name type="scientific">Dyella koreensis</name>
    <dbReference type="NCBI Taxonomy" id="311235"/>
    <lineage>
        <taxon>Bacteria</taxon>
        <taxon>Pseudomonadati</taxon>
        <taxon>Pseudomonadota</taxon>
        <taxon>Gammaproteobacteria</taxon>
        <taxon>Lysobacterales</taxon>
        <taxon>Rhodanobacteraceae</taxon>
        <taxon>Dyella</taxon>
    </lineage>
</organism>
<dbReference type="PANTHER" id="PTHR33908:SF11">
    <property type="entry name" value="MEMBRANE PROTEIN"/>
    <property type="match status" value="1"/>
</dbReference>
<evidence type="ECO:0000259" key="10">
    <source>
        <dbReference type="Pfam" id="PF13231"/>
    </source>
</evidence>
<feature type="transmembrane region" description="Helical" evidence="9">
    <location>
        <begin position="373"/>
        <end position="392"/>
    </location>
</feature>
<comment type="caution">
    <text evidence="11">The sequence shown here is derived from an EMBL/GenBank/DDBJ whole genome shotgun (WGS) entry which is preliminary data.</text>
</comment>
<feature type="domain" description="Glycosyltransferase RgtA/B/C/D-like" evidence="10">
    <location>
        <begin position="122"/>
        <end position="221"/>
    </location>
</feature>
<feature type="transmembrane region" description="Helical" evidence="9">
    <location>
        <begin position="343"/>
        <end position="361"/>
    </location>
</feature>
<dbReference type="InterPro" id="IPR038731">
    <property type="entry name" value="RgtA/B/C-like"/>
</dbReference>
<feature type="transmembrane region" description="Helical" evidence="9">
    <location>
        <begin position="117"/>
        <end position="134"/>
    </location>
</feature>
<reference evidence="11 12" key="1">
    <citation type="submission" date="2020-10" db="EMBL/GenBank/DDBJ databases">
        <title>Phylogeny of dyella-like bacteria.</title>
        <authorList>
            <person name="Fu J."/>
        </authorList>
    </citation>
    <scope>NUCLEOTIDE SEQUENCE [LARGE SCALE GENOMIC DNA]</scope>
    <source>
        <strain evidence="11 12">BB4</strain>
    </source>
</reference>
<sequence>MGASKGSERTHASPSSPERPWIPSDFRTASLNDRLALMVLALVAVMVALTFQDYGITWDEELQATYGQLLWRFYASGFQDTAAFHYQNLYLYGGLFDLVATALCRVSPLGEYETRHLLGGAVGLLGLAGTWALARRLHGPRAGLLALSLLAVTPLYYGHMFFNAKDVPFACGMVWSLYSLVRLIEAFPRPPFARLAAFGVISGLTLATRVGAVLLYGYLAVAWAAYALRRLPQTPGIAPIRPLQDGIRLLLILPISYGAMVLGWPWAIASWLNPLQALRAFAHFDWPGLVLIQGQWLPAAALPWHYLLLFFVIQLPELLLLGLGAALAVLVWPRRLRCGPPDLRVGIVALAALFPLVHFILARPTAYHTVRHYLFVIPPLCVLAAVGLDRLWQWLRDRLARPKINSLRAVWCLALVIQAVRMVTLHPNEYIYYNAFVGGVTGANDRFELDYWGSSLKEATRQLTALVAQEDAQRPIGRAYRVAVGGHPLSVSYFLPSHFALSTDVEHADFVVSLTESHMDVTMPGITVATVAREGAVLAVVKDHRPHRP</sequence>
<feature type="transmembrane region" description="Helical" evidence="9">
    <location>
        <begin position="249"/>
        <end position="269"/>
    </location>
</feature>
<evidence type="ECO:0000256" key="6">
    <source>
        <dbReference type="ARBA" id="ARBA00022989"/>
    </source>
</evidence>
<feature type="transmembrane region" description="Helical" evidence="9">
    <location>
        <begin position="140"/>
        <end position="157"/>
    </location>
</feature>
<keyword evidence="3" id="KW-0328">Glycosyltransferase</keyword>
<evidence type="ECO:0000256" key="7">
    <source>
        <dbReference type="ARBA" id="ARBA00023136"/>
    </source>
</evidence>